<dbReference type="Pfam" id="PF01118">
    <property type="entry name" value="Semialdhyde_dh"/>
    <property type="match status" value="1"/>
</dbReference>
<reference evidence="14 15" key="1">
    <citation type="submission" date="2015-06" db="EMBL/GenBank/DDBJ databases">
        <title>Genome sequencing of Thermotogales isolates from hydrothermal vents.</title>
        <authorList>
            <person name="Haverkamp T.H."/>
            <person name="Kublanov I.V."/>
            <person name="Nesbo C.L."/>
        </authorList>
    </citation>
    <scope>NUCLEOTIDE SEQUENCE [LARGE SCALE GENOMIC DNA]</scope>
    <source>
        <strain evidence="15">ik275mar</strain>
    </source>
</reference>
<evidence type="ECO:0000256" key="8">
    <source>
        <dbReference type="ARBA" id="ARBA00023002"/>
    </source>
</evidence>
<evidence type="ECO:0000256" key="11">
    <source>
        <dbReference type="ARBA" id="ARBA00047891"/>
    </source>
</evidence>
<comment type="catalytic activity">
    <reaction evidence="11">
        <text>L-aspartate 4-semialdehyde + phosphate + NADP(+) = 4-phospho-L-aspartate + NADPH + H(+)</text>
        <dbReference type="Rhea" id="RHEA:24284"/>
        <dbReference type="ChEBI" id="CHEBI:15378"/>
        <dbReference type="ChEBI" id="CHEBI:43474"/>
        <dbReference type="ChEBI" id="CHEBI:57535"/>
        <dbReference type="ChEBI" id="CHEBI:57783"/>
        <dbReference type="ChEBI" id="CHEBI:58349"/>
        <dbReference type="ChEBI" id="CHEBI:537519"/>
        <dbReference type="EC" id="1.2.1.11"/>
    </reaction>
</comment>
<dbReference type="NCBIfam" id="TIGR01296">
    <property type="entry name" value="asd_B"/>
    <property type="match status" value="1"/>
</dbReference>
<dbReference type="EMBL" id="LBFC01000003">
    <property type="protein sequence ID" value="ONN27967.1"/>
    <property type="molecule type" value="Genomic_DNA"/>
</dbReference>
<dbReference type="NCBIfam" id="NF011456">
    <property type="entry name" value="PRK14874.1"/>
    <property type="match status" value="1"/>
</dbReference>
<dbReference type="Proteomes" id="UP000242616">
    <property type="component" value="Unassembled WGS sequence"/>
</dbReference>
<evidence type="ECO:0000256" key="12">
    <source>
        <dbReference type="NCBIfam" id="TIGR01296"/>
    </source>
</evidence>
<dbReference type="Gene3D" id="3.30.360.10">
    <property type="entry name" value="Dihydrodipicolinate Reductase, domain 2"/>
    <property type="match status" value="1"/>
</dbReference>
<dbReference type="RefSeq" id="WP_077197769.1">
    <property type="nucleotide sequence ID" value="NZ_LBFC01000003.1"/>
</dbReference>
<keyword evidence="4" id="KW-0028">Amino-acid biosynthesis</keyword>
<dbReference type="SUPFAM" id="SSF51735">
    <property type="entry name" value="NAD(P)-binding Rossmann-fold domains"/>
    <property type="match status" value="1"/>
</dbReference>
<keyword evidence="15" id="KW-1185">Reference proteome</keyword>
<keyword evidence="9" id="KW-0457">Lysine biosynthesis</keyword>
<comment type="similarity">
    <text evidence="1">Belongs to the aspartate-semialdehyde dehydrogenase family.</text>
</comment>
<evidence type="ECO:0000256" key="1">
    <source>
        <dbReference type="ARBA" id="ARBA00010584"/>
    </source>
</evidence>
<evidence type="ECO:0000256" key="2">
    <source>
        <dbReference type="ARBA" id="ARBA00011738"/>
    </source>
</evidence>
<evidence type="ECO:0000256" key="5">
    <source>
        <dbReference type="ARBA" id="ARBA00022697"/>
    </source>
</evidence>
<evidence type="ECO:0000313" key="14">
    <source>
        <dbReference type="EMBL" id="ONN27967.1"/>
    </source>
</evidence>
<protein>
    <recommendedName>
        <fullName evidence="3 12">Aspartate-semialdehyde dehydrogenase</fullName>
        <ecNumber evidence="3 12">1.2.1.11</ecNumber>
    </recommendedName>
</protein>
<comment type="subunit">
    <text evidence="2">Homodimer.</text>
</comment>
<dbReference type="PIRSF" id="PIRSF000148">
    <property type="entry name" value="ASA_dh"/>
    <property type="match status" value="1"/>
</dbReference>
<sequence>MVIGIVGATGEVGRTMIKVLEDFKIPVKKLKLFASNKSKGKFLEFNGKKIKVEELTEKSMKEKYDFLLFSAGKNISTHFAQIAANHGNIVIDNSSAFRMVPNIPLVVPEINGHLVKNYKGIIANPNCSTIQMVLSIHKIHEFLKIKEIYVSTYQAVSGAGHKALKEYLNQISGNNEKNVFPKQIAHNVIPVIGNILNDNFSEEEYKMINETKKILNDNSIKIYPTTVRVPVKYGHSESIIIRTEKKFKISQIKELLSKSENVIYTEDSTTPLDVEGKDIVYVSRLRKFDDYTFSIWNVADNIRVGAATNAIRILEVMRK</sequence>
<evidence type="ECO:0000256" key="6">
    <source>
        <dbReference type="ARBA" id="ARBA00022857"/>
    </source>
</evidence>
<keyword evidence="8" id="KW-0560">Oxidoreductase</keyword>
<proteinExistence type="inferred from homology"/>
<accession>A0ABX3IL88</accession>
<dbReference type="PANTHER" id="PTHR46278:SF2">
    <property type="entry name" value="ASPARTATE-SEMIALDEHYDE DEHYDROGENASE"/>
    <property type="match status" value="1"/>
</dbReference>
<comment type="caution">
    <text evidence="14">The sequence shown here is derived from an EMBL/GenBank/DDBJ whole genome shotgun (WGS) entry which is preliminary data.</text>
</comment>
<keyword evidence="6" id="KW-0521">NADP</keyword>
<organism evidence="14 15">
    <name type="scientific">Thermosipho affectus</name>
    <dbReference type="NCBI Taxonomy" id="660294"/>
    <lineage>
        <taxon>Bacteria</taxon>
        <taxon>Thermotogati</taxon>
        <taxon>Thermotogota</taxon>
        <taxon>Thermotogae</taxon>
        <taxon>Thermotogales</taxon>
        <taxon>Fervidobacteriaceae</taxon>
        <taxon>Thermosipho</taxon>
    </lineage>
</organism>
<name>A0ABX3IL88_9BACT</name>
<dbReference type="InterPro" id="IPR005986">
    <property type="entry name" value="Asp_semialdehyde_DH_beta"/>
</dbReference>
<evidence type="ECO:0000256" key="4">
    <source>
        <dbReference type="ARBA" id="ARBA00022605"/>
    </source>
</evidence>
<dbReference type="PANTHER" id="PTHR46278">
    <property type="entry name" value="DEHYDROGENASE, PUTATIVE-RELATED"/>
    <property type="match status" value="1"/>
</dbReference>
<dbReference type="Pfam" id="PF02774">
    <property type="entry name" value="Semialdhyde_dhC"/>
    <property type="match status" value="1"/>
</dbReference>
<dbReference type="CDD" id="cd02316">
    <property type="entry name" value="VcASADH2_like_N"/>
    <property type="match status" value="1"/>
</dbReference>
<feature type="domain" description="Semialdehyde dehydrogenase NAD-binding" evidence="13">
    <location>
        <begin position="2"/>
        <end position="118"/>
    </location>
</feature>
<keyword evidence="10" id="KW-0486">Methionine biosynthesis</keyword>
<dbReference type="InterPro" id="IPR012280">
    <property type="entry name" value="Semialdhyde_DH_dimer_dom"/>
</dbReference>
<evidence type="ECO:0000259" key="13">
    <source>
        <dbReference type="SMART" id="SM00859"/>
    </source>
</evidence>
<dbReference type="InterPro" id="IPR036291">
    <property type="entry name" value="NAD(P)-bd_dom_sf"/>
</dbReference>
<dbReference type="Gene3D" id="3.40.50.720">
    <property type="entry name" value="NAD(P)-binding Rossmann-like Domain"/>
    <property type="match status" value="1"/>
</dbReference>
<evidence type="ECO:0000256" key="3">
    <source>
        <dbReference type="ARBA" id="ARBA00013120"/>
    </source>
</evidence>
<dbReference type="SMART" id="SM00859">
    <property type="entry name" value="Semialdhyde_dh"/>
    <property type="match status" value="1"/>
</dbReference>
<keyword evidence="7" id="KW-0220">Diaminopimelate biosynthesis</keyword>
<keyword evidence="5" id="KW-0791">Threonine biosynthesis</keyword>
<evidence type="ECO:0000256" key="9">
    <source>
        <dbReference type="ARBA" id="ARBA00023154"/>
    </source>
</evidence>
<evidence type="ECO:0000313" key="15">
    <source>
        <dbReference type="Proteomes" id="UP000242616"/>
    </source>
</evidence>
<evidence type="ECO:0000256" key="7">
    <source>
        <dbReference type="ARBA" id="ARBA00022915"/>
    </source>
</evidence>
<gene>
    <name evidence="14" type="ORF">XJ44_00915</name>
</gene>
<dbReference type="SUPFAM" id="SSF55347">
    <property type="entry name" value="Glyceraldehyde-3-phosphate dehydrogenase-like, C-terminal domain"/>
    <property type="match status" value="1"/>
</dbReference>
<dbReference type="InterPro" id="IPR000534">
    <property type="entry name" value="Semialdehyde_DH_NAD-bd"/>
</dbReference>
<evidence type="ECO:0000256" key="10">
    <source>
        <dbReference type="ARBA" id="ARBA00023167"/>
    </source>
</evidence>
<dbReference type="EC" id="1.2.1.11" evidence="3 12"/>
<dbReference type="CDD" id="cd18131">
    <property type="entry name" value="ASADH_C_bac_euk_like"/>
    <property type="match status" value="1"/>
</dbReference>